<dbReference type="EMBL" id="JAFNEN010000600">
    <property type="protein sequence ID" value="KAG8179824.1"/>
    <property type="molecule type" value="Genomic_DNA"/>
</dbReference>
<keyword evidence="2" id="KW-1185">Reference proteome</keyword>
<gene>
    <name evidence="1" type="ORF">JTE90_020807</name>
</gene>
<comment type="caution">
    <text evidence="1">The sequence shown here is derived from an EMBL/GenBank/DDBJ whole genome shotgun (WGS) entry which is preliminary data.</text>
</comment>
<evidence type="ECO:0000313" key="2">
    <source>
        <dbReference type="Proteomes" id="UP000827092"/>
    </source>
</evidence>
<name>A0AAV6U714_9ARAC</name>
<proteinExistence type="predicted"/>
<dbReference type="Proteomes" id="UP000827092">
    <property type="component" value="Unassembled WGS sequence"/>
</dbReference>
<sequence length="118" mass="13384">MEKLGMRQNRISSINPDPASITRSGAEGILATWGRCGANCGDWDFLFAMESERNWIGVMVSVRLTLIVVDIIATKHHGEVHVMYIVTLEEELRKLVRMPNTSEYCLIEMSRCSLQSMH</sequence>
<protein>
    <submittedName>
        <fullName evidence="1">Uncharacterized protein</fullName>
    </submittedName>
</protein>
<reference evidence="1 2" key="1">
    <citation type="journal article" date="2022" name="Nat. Ecol. Evol.">
        <title>A masculinizing supergene underlies an exaggerated male reproductive morph in a spider.</title>
        <authorList>
            <person name="Hendrickx F."/>
            <person name="De Corte Z."/>
            <person name="Sonet G."/>
            <person name="Van Belleghem S.M."/>
            <person name="Kostlbacher S."/>
            <person name="Vangestel C."/>
        </authorList>
    </citation>
    <scope>NUCLEOTIDE SEQUENCE [LARGE SCALE GENOMIC DNA]</scope>
    <source>
        <strain evidence="1">W744_W776</strain>
    </source>
</reference>
<dbReference type="AlphaFoldDB" id="A0AAV6U714"/>
<accession>A0AAV6U714</accession>
<evidence type="ECO:0000313" key="1">
    <source>
        <dbReference type="EMBL" id="KAG8179824.1"/>
    </source>
</evidence>
<organism evidence="1 2">
    <name type="scientific">Oedothorax gibbosus</name>
    <dbReference type="NCBI Taxonomy" id="931172"/>
    <lineage>
        <taxon>Eukaryota</taxon>
        <taxon>Metazoa</taxon>
        <taxon>Ecdysozoa</taxon>
        <taxon>Arthropoda</taxon>
        <taxon>Chelicerata</taxon>
        <taxon>Arachnida</taxon>
        <taxon>Araneae</taxon>
        <taxon>Araneomorphae</taxon>
        <taxon>Entelegynae</taxon>
        <taxon>Araneoidea</taxon>
        <taxon>Linyphiidae</taxon>
        <taxon>Erigoninae</taxon>
        <taxon>Oedothorax</taxon>
    </lineage>
</organism>